<dbReference type="Gene3D" id="3.40.710.10">
    <property type="entry name" value="DD-peptidase/beta-lactamase superfamily"/>
    <property type="match status" value="1"/>
</dbReference>
<organism evidence="4 5">
    <name type="scientific">Prolixibacter denitrificans</name>
    <dbReference type="NCBI Taxonomy" id="1541063"/>
    <lineage>
        <taxon>Bacteria</taxon>
        <taxon>Pseudomonadati</taxon>
        <taxon>Bacteroidota</taxon>
        <taxon>Bacteroidia</taxon>
        <taxon>Marinilabiliales</taxon>
        <taxon>Prolixibacteraceae</taxon>
        <taxon>Prolixibacter</taxon>
    </lineage>
</organism>
<dbReference type="GO" id="GO:0004180">
    <property type="term" value="F:carboxypeptidase activity"/>
    <property type="evidence" value="ECO:0007669"/>
    <property type="project" value="UniProtKB-KW"/>
</dbReference>
<keyword evidence="6" id="KW-1185">Reference proteome</keyword>
<dbReference type="InterPro" id="IPR001466">
    <property type="entry name" value="Beta-lactam-related"/>
</dbReference>
<reference evidence="3 6" key="2">
    <citation type="submission" date="2019-10" db="EMBL/GenBank/DDBJ databases">
        <title>Prolixibacter strains distinguished by the presence of nitrate reductase genes were adept at nitrate-dependent anaerobic corrosion of metallic iron and carbon steel.</title>
        <authorList>
            <person name="Iino T."/>
            <person name="Shono N."/>
            <person name="Ito K."/>
            <person name="Nakamura R."/>
            <person name="Sueoka K."/>
            <person name="Harayama S."/>
            <person name="Ohkuma M."/>
        </authorList>
    </citation>
    <scope>NUCLEOTIDE SEQUENCE [LARGE SCALE GENOMIC DNA]</scope>
    <source>
        <strain evidence="3 6">MIC1-1</strain>
    </source>
</reference>
<dbReference type="Proteomes" id="UP000396862">
    <property type="component" value="Unassembled WGS sequence"/>
</dbReference>
<dbReference type="PANTHER" id="PTHR46825:SF9">
    <property type="entry name" value="BETA-LACTAMASE-RELATED DOMAIN-CONTAINING PROTEIN"/>
    <property type="match status" value="1"/>
</dbReference>
<evidence type="ECO:0000256" key="1">
    <source>
        <dbReference type="SAM" id="Phobius"/>
    </source>
</evidence>
<feature type="transmembrane region" description="Helical" evidence="1">
    <location>
        <begin position="12"/>
        <end position="34"/>
    </location>
</feature>
<dbReference type="Proteomes" id="UP000240621">
    <property type="component" value="Unassembled WGS sequence"/>
</dbReference>
<dbReference type="SUPFAM" id="SSF56601">
    <property type="entry name" value="beta-lactamase/transpeptidase-like"/>
    <property type="match status" value="1"/>
</dbReference>
<dbReference type="InterPro" id="IPR012338">
    <property type="entry name" value="Beta-lactam/transpept-like"/>
</dbReference>
<comment type="caution">
    <text evidence="4">The sequence shown here is derived from an EMBL/GenBank/DDBJ whole genome shotgun (WGS) entry which is preliminary data.</text>
</comment>
<protein>
    <submittedName>
        <fullName evidence="4">Beta-lactamase</fullName>
    </submittedName>
    <submittedName>
        <fullName evidence="3">Serine-type D-Ala-D-Ala carboxypeptidase</fullName>
    </submittedName>
</protein>
<dbReference type="Pfam" id="PF00144">
    <property type="entry name" value="Beta-lactamase"/>
    <property type="match status" value="1"/>
</dbReference>
<dbReference type="RefSeq" id="WP_106541492.1">
    <property type="nucleotide sequence ID" value="NZ_BLAU01000001.1"/>
</dbReference>
<feature type="domain" description="Beta-lactamase-related" evidence="2">
    <location>
        <begin position="39"/>
        <end position="282"/>
    </location>
</feature>
<keyword evidence="3" id="KW-0121">Carboxypeptidase</keyword>
<keyword evidence="3" id="KW-0378">Hydrolase</keyword>
<evidence type="ECO:0000313" key="5">
    <source>
        <dbReference type="Proteomes" id="UP000240621"/>
    </source>
</evidence>
<evidence type="ECO:0000259" key="2">
    <source>
        <dbReference type="Pfam" id="PF00144"/>
    </source>
</evidence>
<evidence type="ECO:0000313" key="6">
    <source>
        <dbReference type="Proteomes" id="UP000396862"/>
    </source>
</evidence>
<keyword evidence="3" id="KW-0645">Protease</keyword>
<dbReference type="EMBL" id="PYGC01000003">
    <property type="protein sequence ID" value="PSK83645.1"/>
    <property type="molecule type" value="Genomic_DNA"/>
</dbReference>
<dbReference type="AlphaFoldDB" id="A0A2P8CF92"/>
<keyword evidence="1" id="KW-0812">Transmembrane</keyword>
<evidence type="ECO:0000313" key="3">
    <source>
        <dbReference type="EMBL" id="GET23193.1"/>
    </source>
</evidence>
<gene>
    <name evidence="4" type="ORF">CLV93_10360</name>
    <name evidence="3" type="ORF">JCM18694_34390</name>
</gene>
<sequence length="347" mass="39710">MTKKQTKRIIRILLFVGTAISLFFVPWILVRAWIRPLPDTIQEQLEEGIQYGFDGMIAYVDEAGKPPAFYAAGWKDREKKIPADPHALFKIASVGKLYDAVAITKLVYAGRLSLDSTLAYYMPKLVGRIQYADKITLRMMVEHRSGIPNLTSTPNFWTNPPKTSEEALQRVLDLPADFKPGKDYEYSNTNYLLIGEIIQKVTGESKFQYIKKSILDPLGLKHTFGSIHDVNMNDLMSGYYVGVKQDIKDTDYSSMIATAQDVGTFLRALNDGSLFTDKKEQEIYSSIYRYNHTGLVPGYQTIAKYFKDIDTVVIQFNNTTNFDGYDWNLAEIIYNRVVRIIRRQRKS</sequence>
<name>A0A2P8CF92_9BACT</name>
<dbReference type="InterPro" id="IPR050491">
    <property type="entry name" value="AmpC-like"/>
</dbReference>
<dbReference type="PANTHER" id="PTHR46825">
    <property type="entry name" value="D-ALANYL-D-ALANINE-CARBOXYPEPTIDASE/ENDOPEPTIDASE AMPH"/>
    <property type="match status" value="1"/>
</dbReference>
<accession>A0A2P8CF92</accession>
<proteinExistence type="predicted"/>
<evidence type="ECO:0000313" key="4">
    <source>
        <dbReference type="EMBL" id="PSK83645.1"/>
    </source>
</evidence>
<keyword evidence="1" id="KW-1133">Transmembrane helix</keyword>
<dbReference type="OrthoDB" id="9793489at2"/>
<keyword evidence="1" id="KW-0472">Membrane</keyword>
<dbReference type="EMBL" id="BLAU01000001">
    <property type="protein sequence ID" value="GET23193.1"/>
    <property type="molecule type" value="Genomic_DNA"/>
</dbReference>
<reference evidence="4 5" key="1">
    <citation type="submission" date="2018-03" db="EMBL/GenBank/DDBJ databases">
        <title>Genomic Encyclopedia of Archaeal and Bacterial Type Strains, Phase II (KMG-II): from individual species to whole genera.</title>
        <authorList>
            <person name="Goeker M."/>
        </authorList>
    </citation>
    <scope>NUCLEOTIDE SEQUENCE [LARGE SCALE GENOMIC DNA]</scope>
    <source>
        <strain evidence="4 5">DSM 27267</strain>
    </source>
</reference>